<evidence type="ECO:0000313" key="3">
    <source>
        <dbReference type="Proteomes" id="UP000299084"/>
    </source>
</evidence>
<accession>A0A5N4CHF8</accession>
<protein>
    <submittedName>
        <fullName evidence="2">Uncharacterized protein</fullName>
    </submittedName>
</protein>
<dbReference type="AlphaFoldDB" id="A0A5N4CHF8"/>
<sequence length="113" mass="13373">MEYIYMFSTEIFNTYMLLQFIRVLTLELAALAGQSGKLLFMRCYRSCDLNDKEPTTKRAKKRQSLKRRQQMEVPQGINELGLFEKEKESCYGWNMLRRETCHVAEESEKAKTT</sequence>
<dbReference type="EMBL" id="JWIN03000024">
    <property type="protein sequence ID" value="KAB1258383.1"/>
    <property type="molecule type" value="Genomic_DNA"/>
</dbReference>
<dbReference type="Proteomes" id="UP000299084">
    <property type="component" value="Unassembled WGS sequence"/>
</dbReference>
<comment type="caution">
    <text evidence="2">The sequence shown here is derived from an EMBL/GenBank/DDBJ whole genome shotgun (WGS) entry which is preliminary data.</text>
</comment>
<gene>
    <name evidence="2" type="ORF">Cadr_000028563</name>
</gene>
<feature type="compositionally biased region" description="Basic residues" evidence="1">
    <location>
        <begin position="57"/>
        <end position="68"/>
    </location>
</feature>
<proteinExistence type="predicted"/>
<evidence type="ECO:0000313" key="2">
    <source>
        <dbReference type="EMBL" id="KAB1258383.1"/>
    </source>
</evidence>
<evidence type="ECO:0000256" key="1">
    <source>
        <dbReference type="SAM" id="MobiDB-lite"/>
    </source>
</evidence>
<name>A0A5N4CHF8_CAMDR</name>
<reference evidence="2 3" key="1">
    <citation type="journal article" date="2019" name="Mol. Ecol. Resour.">
        <title>Improving Illumina assemblies with Hi-C and long reads: an example with the North African dromedary.</title>
        <authorList>
            <person name="Elbers J.P."/>
            <person name="Rogers M.F."/>
            <person name="Perelman P.L."/>
            <person name="Proskuryakova A.A."/>
            <person name="Serdyukova N.A."/>
            <person name="Johnson W.E."/>
            <person name="Horin P."/>
            <person name="Corander J."/>
            <person name="Murphy D."/>
            <person name="Burger P.A."/>
        </authorList>
    </citation>
    <scope>NUCLEOTIDE SEQUENCE [LARGE SCALE GENOMIC DNA]</scope>
    <source>
        <strain evidence="2">Drom800</strain>
        <tissue evidence="2">Blood</tissue>
    </source>
</reference>
<organism evidence="2 3">
    <name type="scientific">Camelus dromedarius</name>
    <name type="common">Dromedary</name>
    <name type="synonym">Arabian camel</name>
    <dbReference type="NCBI Taxonomy" id="9838"/>
    <lineage>
        <taxon>Eukaryota</taxon>
        <taxon>Metazoa</taxon>
        <taxon>Chordata</taxon>
        <taxon>Craniata</taxon>
        <taxon>Vertebrata</taxon>
        <taxon>Euteleostomi</taxon>
        <taxon>Mammalia</taxon>
        <taxon>Eutheria</taxon>
        <taxon>Laurasiatheria</taxon>
        <taxon>Artiodactyla</taxon>
        <taxon>Tylopoda</taxon>
        <taxon>Camelidae</taxon>
        <taxon>Camelus</taxon>
    </lineage>
</organism>
<feature type="region of interest" description="Disordered" evidence="1">
    <location>
        <begin position="51"/>
        <end position="71"/>
    </location>
</feature>
<keyword evidence="3" id="KW-1185">Reference proteome</keyword>